<proteinExistence type="inferred from homology"/>
<dbReference type="InterPro" id="IPR008979">
    <property type="entry name" value="Galactose-bd-like_sf"/>
</dbReference>
<dbReference type="RefSeq" id="XP_055884637.1">
    <property type="nucleotide sequence ID" value="XM_056028662.1"/>
</dbReference>
<evidence type="ECO:0000256" key="3">
    <source>
        <dbReference type="ARBA" id="ARBA00022801"/>
    </source>
</evidence>
<dbReference type="FunFam" id="3.90.190.10:FF:000102">
    <property type="entry name" value="Receptor-type tyrosine-protein phosphatase"/>
    <property type="match status" value="1"/>
</dbReference>
<reference evidence="11" key="1">
    <citation type="submission" date="2025-08" db="UniProtKB">
        <authorList>
            <consortium name="RefSeq"/>
        </authorList>
    </citation>
    <scope>IDENTIFICATION</scope>
</reference>
<keyword evidence="3" id="KW-0378">Hydrolase</keyword>
<feature type="signal peptide" evidence="7">
    <location>
        <begin position="1"/>
        <end position="24"/>
    </location>
</feature>
<dbReference type="Gene3D" id="3.90.190.10">
    <property type="entry name" value="Protein tyrosine phosphatase superfamily"/>
    <property type="match status" value="2"/>
</dbReference>
<dbReference type="Proteomes" id="UP001165740">
    <property type="component" value="Chromosome 5"/>
</dbReference>
<accession>A0A9W3ABH1</accession>
<evidence type="ECO:0000256" key="2">
    <source>
        <dbReference type="ARBA" id="ARBA00013064"/>
    </source>
</evidence>
<dbReference type="InterPro" id="IPR000242">
    <property type="entry name" value="PTP_cat"/>
</dbReference>
<dbReference type="Gene3D" id="2.170.300.10">
    <property type="entry name" value="Tie2 ligand-binding domain superfamily"/>
    <property type="match status" value="1"/>
</dbReference>
<evidence type="ECO:0000256" key="6">
    <source>
        <dbReference type="SAM" id="Phobius"/>
    </source>
</evidence>
<dbReference type="PANTHER" id="PTHR19134">
    <property type="entry name" value="RECEPTOR-TYPE TYROSINE-PROTEIN PHOSPHATASE"/>
    <property type="match status" value="1"/>
</dbReference>
<dbReference type="PRINTS" id="PR00700">
    <property type="entry name" value="PRTYPHPHTASE"/>
</dbReference>
<feature type="domain" description="Tyrosine-protein phosphatase" evidence="8">
    <location>
        <begin position="1003"/>
        <end position="1271"/>
    </location>
</feature>
<protein>
    <recommendedName>
        <fullName evidence="2">protein-tyrosine-phosphatase</fullName>
        <ecNumber evidence="2">3.1.3.48</ecNumber>
    </recommendedName>
</protein>
<evidence type="ECO:0000313" key="10">
    <source>
        <dbReference type="Proteomes" id="UP001165740"/>
    </source>
</evidence>
<evidence type="ECO:0000256" key="1">
    <source>
        <dbReference type="ARBA" id="ARBA00009580"/>
    </source>
</evidence>
<feature type="transmembrane region" description="Helical" evidence="6">
    <location>
        <begin position="621"/>
        <end position="645"/>
    </location>
</feature>
<dbReference type="InterPro" id="IPR029021">
    <property type="entry name" value="Prot-tyrosine_phosphatase-like"/>
</dbReference>
<dbReference type="EC" id="3.1.3.48" evidence="2"/>
<dbReference type="SMART" id="SM00404">
    <property type="entry name" value="PTPc_motif"/>
    <property type="match status" value="1"/>
</dbReference>
<dbReference type="GeneID" id="106051812"/>
<feature type="domain" description="Tyrosine-protein phosphatase" evidence="8">
    <location>
        <begin position="724"/>
        <end position="976"/>
    </location>
</feature>
<feature type="domain" description="Tyrosine specific protein phosphatases" evidence="9">
    <location>
        <begin position="1189"/>
        <end position="1262"/>
    </location>
</feature>
<keyword evidence="4" id="KW-0904">Protein phosphatase</keyword>
<evidence type="ECO:0000259" key="8">
    <source>
        <dbReference type="PROSITE" id="PS50055"/>
    </source>
</evidence>
<keyword evidence="10" id="KW-1185">Reference proteome</keyword>
<gene>
    <name evidence="11" type="primary">LOC106051812</name>
</gene>
<evidence type="ECO:0000259" key="9">
    <source>
        <dbReference type="PROSITE" id="PS50056"/>
    </source>
</evidence>
<organism evidence="10 11">
    <name type="scientific">Biomphalaria glabrata</name>
    <name type="common">Bloodfluke planorb</name>
    <name type="synonym">Freshwater snail</name>
    <dbReference type="NCBI Taxonomy" id="6526"/>
    <lineage>
        <taxon>Eukaryota</taxon>
        <taxon>Metazoa</taxon>
        <taxon>Spiralia</taxon>
        <taxon>Lophotrochozoa</taxon>
        <taxon>Mollusca</taxon>
        <taxon>Gastropoda</taxon>
        <taxon>Heterobranchia</taxon>
        <taxon>Euthyneura</taxon>
        <taxon>Panpulmonata</taxon>
        <taxon>Hygrophila</taxon>
        <taxon>Lymnaeoidea</taxon>
        <taxon>Planorbidae</taxon>
        <taxon>Biomphalaria</taxon>
    </lineage>
</organism>
<dbReference type="PANTHER" id="PTHR19134:SF562">
    <property type="entry name" value="PROTEIN-TYROSINE-PHOSPHATASE"/>
    <property type="match status" value="1"/>
</dbReference>
<dbReference type="PROSITE" id="PS00383">
    <property type="entry name" value="TYR_PHOSPHATASE_1"/>
    <property type="match status" value="1"/>
</dbReference>
<dbReference type="InterPro" id="IPR003595">
    <property type="entry name" value="Tyr_Pase_cat"/>
</dbReference>
<keyword evidence="6" id="KW-1133">Transmembrane helix</keyword>
<dbReference type="OMA" id="NTCEQKC"/>
<dbReference type="SUPFAM" id="SSF49785">
    <property type="entry name" value="Galactose-binding domain-like"/>
    <property type="match status" value="1"/>
</dbReference>
<dbReference type="PROSITE" id="PS50056">
    <property type="entry name" value="TYR_PHOSPHATASE_2"/>
    <property type="match status" value="2"/>
</dbReference>
<dbReference type="SMART" id="SM00194">
    <property type="entry name" value="PTPc"/>
    <property type="match status" value="2"/>
</dbReference>
<sequence length="1290" mass="146463">MAASHFYISLLFLLCWDIFQPAVAECTEGWFGKFCQYKCHCQKCDSKGDCMDTTSCLSGWFGYKCQYRDLVNYLNTNPYKWLTDRNDLTCNENENVTDIVLTFNTSIPYTWMRLIYKTTESIQVFEVYFKKSNVTLQCLDQRFLQINYNIIDVFCTLNVTIQEIIISGDSVKSLCSLYVSGGRNVALKQPTRQTSTFKPTIDRNDPPGYDSLPEHAVDGNTSRKFNDKSCTHTGENDTYPSWAVTFNTTFVVNQFILHNRVGLEERLQNFHLRAFDDMQEVLYYQDEDQKTKVDIYTVTEKISHIVTEVNISATRKNDLYLTLCEVEIFGDCPEGKKSLDCNETCDSTCERNCNINDGSCNYICLGFTNPPNCTKTCDPHKWGLNCNNNCSTNCWNTTCNGQTGLCEAGCYGFRDPPNCKISCMPDTWGPNCSNDCSSHCINSTCDSLTGHCLLGCQDGYKDLDCNKECEVGLWGTNCSKQCITGCFNKTCNITNGLCTEGCLGYIDFPECSVGCPNDTWGLNCNQTCSFNCYNSSCHSFNGSCTAGCVPGFEGLKCTQACDRGKWGMNCNKNCSQNCLDSNCDRETGLCVSGCKGFSDPPFCTQKLRSSSSDNNDNDSNVGVIVGPVVAALVLLVLVIAAVILLRRRTNWRNSKGQTKRQKSSTKSITSGVVSLYEQMEEPPNNEIETSIDGGYMNAVHTENGTLIAVKDFNMFMAKHNGTFFTQQFQTIPSPSNVSTEYANNVSNKLKNRYKNICTYDHSRVNLKIDTDKGEGDYINASYIRGYKDQVEFIASQGPNKTILNDFVRMLWEQNVEKIVMLTNLTEDGKMKCEQYWPNEEKLLYGDIKMKLISTETFSDYTVRRLELNKKNEDTHHVTQYHFHAWPDKGVPEAPWSLLHFIHRISSKTSTHYIVVHCSAGVGRTGTYIAIHNVLRQARETGKLEFFKTVTKLREDRILMVQTALQYEFVHRAVQAALLTVDRTVRIDDLRNKKERNILAGTRVDAEFKTLCSVCSIVNSQVTTEDNRETQEDVYQNTQLLSQQEKNRFTSILPKRQYRPHLESDNNVYGDYINAVFVSGLKQKDQHFLTQLPMPGTVDDFWRLVIQYKVTLIVDFEFEKQKDDSTIANYLPTKPSKVFQTELFEIASHSYKQTLVWDEQKLTVCHVDQTKQLKHEVLHIRAGIKDLNTKKWVQLIKHLQAFNVSGRKVAFLCRNGASFSGLACALCLMIETLDTESCVNVPVIVGSLKFIRPEVIATVADYRLLYEVLERYSETSSQYTNVGDKFLKEML</sequence>
<dbReference type="OrthoDB" id="6088888at2759"/>
<keyword evidence="6" id="KW-0472">Membrane</keyword>
<dbReference type="PROSITE" id="PS50055">
    <property type="entry name" value="TYR_PHOSPHATASE_PTP"/>
    <property type="match status" value="2"/>
</dbReference>
<name>A0A9W3ABH1_BIOGL</name>
<evidence type="ECO:0000256" key="5">
    <source>
        <dbReference type="ARBA" id="ARBA00051722"/>
    </source>
</evidence>
<keyword evidence="6" id="KW-0812">Transmembrane</keyword>
<dbReference type="InterPro" id="IPR016130">
    <property type="entry name" value="Tyr_Pase_AS"/>
</dbReference>
<evidence type="ECO:0000256" key="4">
    <source>
        <dbReference type="ARBA" id="ARBA00022912"/>
    </source>
</evidence>
<dbReference type="GO" id="GO:0004725">
    <property type="term" value="F:protein tyrosine phosphatase activity"/>
    <property type="evidence" value="ECO:0007669"/>
    <property type="project" value="UniProtKB-EC"/>
</dbReference>
<keyword evidence="7" id="KW-0732">Signal</keyword>
<feature type="chain" id="PRO_5040939173" description="protein-tyrosine-phosphatase" evidence="7">
    <location>
        <begin position="25"/>
        <end position="1290"/>
    </location>
</feature>
<feature type="domain" description="Tyrosine specific protein phosphatases" evidence="9">
    <location>
        <begin position="898"/>
        <end position="967"/>
    </location>
</feature>
<dbReference type="Gene3D" id="2.60.120.260">
    <property type="entry name" value="Galactose-binding domain-like"/>
    <property type="match status" value="1"/>
</dbReference>
<evidence type="ECO:0000256" key="7">
    <source>
        <dbReference type="SAM" id="SignalP"/>
    </source>
</evidence>
<evidence type="ECO:0000313" key="11">
    <source>
        <dbReference type="RefSeq" id="XP_055884637.1"/>
    </source>
</evidence>
<dbReference type="InterPro" id="IPR050348">
    <property type="entry name" value="Protein-Tyr_Phosphatase"/>
</dbReference>
<comment type="similarity">
    <text evidence="1">Belongs to the protein-tyrosine phosphatase family.</text>
</comment>
<dbReference type="InterPro" id="IPR000387">
    <property type="entry name" value="Tyr_Pase_dom"/>
</dbReference>
<comment type="catalytic activity">
    <reaction evidence="5">
        <text>O-phospho-L-tyrosyl-[protein] + H2O = L-tyrosyl-[protein] + phosphate</text>
        <dbReference type="Rhea" id="RHEA:10684"/>
        <dbReference type="Rhea" id="RHEA-COMP:10136"/>
        <dbReference type="Rhea" id="RHEA-COMP:20101"/>
        <dbReference type="ChEBI" id="CHEBI:15377"/>
        <dbReference type="ChEBI" id="CHEBI:43474"/>
        <dbReference type="ChEBI" id="CHEBI:46858"/>
        <dbReference type="ChEBI" id="CHEBI:61978"/>
        <dbReference type="EC" id="3.1.3.48"/>
    </reaction>
</comment>
<dbReference type="SUPFAM" id="SSF52799">
    <property type="entry name" value="(Phosphotyrosine protein) phosphatases II"/>
    <property type="match status" value="2"/>
</dbReference>
<dbReference type="Pfam" id="PF00102">
    <property type="entry name" value="Y_phosphatase"/>
    <property type="match status" value="2"/>
</dbReference>